<feature type="active site" description="Proton acceptor" evidence="4">
    <location>
        <position position="77"/>
    </location>
</feature>
<dbReference type="InterPro" id="IPR029001">
    <property type="entry name" value="ITPase-like_fam"/>
</dbReference>
<accession>H6RHB2</accession>
<dbReference type="EC" id="3.6.1.9" evidence="4"/>
<comment type="catalytic activity">
    <reaction evidence="4">
        <text>UTP + H2O = UMP + diphosphate + H(+)</text>
        <dbReference type="Rhea" id="RHEA:29395"/>
        <dbReference type="ChEBI" id="CHEBI:15377"/>
        <dbReference type="ChEBI" id="CHEBI:15378"/>
        <dbReference type="ChEBI" id="CHEBI:33019"/>
        <dbReference type="ChEBI" id="CHEBI:46398"/>
        <dbReference type="ChEBI" id="CHEBI:57865"/>
        <dbReference type="EC" id="3.6.1.9"/>
    </reaction>
</comment>
<dbReference type="CDD" id="cd00555">
    <property type="entry name" value="Maf"/>
    <property type="match status" value="1"/>
</dbReference>
<comment type="catalytic activity">
    <reaction evidence="4">
        <text>dTTP + H2O = dTMP + diphosphate + H(+)</text>
        <dbReference type="Rhea" id="RHEA:28534"/>
        <dbReference type="ChEBI" id="CHEBI:15377"/>
        <dbReference type="ChEBI" id="CHEBI:15378"/>
        <dbReference type="ChEBI" id="CHEBI:33019"/>
        <dbReference type="ChEBI" id="CHEBI:37568"/>
        <dbReference type="ChEBI" id="CHEBI:63528"/>
        <dbReference type="EC" id="3.6.1.9"/>
    </reaction>
</comment>
<comment type="subcellular location">
    <subcellularLocation>
        <location evidence="4">Cytoplasm</location>
    </subcellularLocation>
</comment>
<dbReference type="Gene3D" id="3.90.950.10">
    <property type="match status" value="1"/>
</dbReference>
<reference evidence="6" key="2">
    <citation type="submission" date="2012-02" db="EMBL/GenBank/DDBJ databases">
        <authorList>
            <person name="Genoscope - CEA"/>
        </authorList>
    </citation>
    <scope>NUCLEOTIDE SEQUENCE</scope>
</reference>
<comment type="function">
    <text evidence="4">Nucleoside triphosphate pyrophosphatase that hydrolyzes dTTP and UTP. May have a dual role in cell division arrest and in preventing the incorporation of modified nucleotides into cellular nucleic acids.</text>
</comment>
<evidence type="ECO:0000256" key="3">
    <source>
        <dbReference type="ARBA" id="ARBA00023080"/>
    </source>
</evidence>
<evidence type="ECO:0000256" key="4">
    <source>
        <dbReference type="HAMAP-Rule" id="MF_00528"/>
    </source>
</evidence>
<comment type="cofactor">
    <cofactor evidence="1 4">
        <name>a divalent metal cation</name>
        <dbReference type="ChEBI" id="CHEBI:60240"/>
    </cofactor>
</comment>
<gene>
    <name evidence="6" type="ORF">VIS_S18_DB-B8_0028</name>
    <name evidence="5" type="ORF">VIS_S18DAB70028</name>
</gene>
<organism evidence="6">
    <name type="scientific">uncultured Flavobacteriia bacterium</name>
    <dbReference type="NCBI Taxonomy" id="212695"/>
    <lineage>
        <taxon>Bacteria</taxon>
        <taxon>Pseudomonadati</taxon>
        <taxon>Bacteroidota</taxon>
        <taxon>Flavobacteriia</taxon>
        <taxon>environmental samples</taxon>
    </lineage>
</organism>
<dbReference type="PIRSF" id="PIRSF006305">
    <property type="entry name" value="Maf"/>
    <property type="match status" value="1"/>
</dbReference>
<keyword evidence="3 4" id="KW-0546">Nucleotide metabolism</keyword>
<dbReference type="NCBIfam" id="TIGR00172">
    <property type="entry name" value="maf"/>
    <property type="match status" value="1"/>
</dbReference>
<dbReference type="Pfam" id="PF02545">
    <property type="entry name" value="Maf"/>
    <property type="match status" value="1"/>
</dbReference>
<protein>
    <recommendedName>
        <fullName evidence="4">dTTP/UTP pyrophosphatase</fullName>
        <shortName evidence="4">dTTPase/UTPase</shortName>
        <ecNumber evidence="4">3.6.1.9</ecNumber>
    </recommendedName>
    <alternativeName>
        <fullName evidence="4">Nucleoside triphosphate pyrophosphatase</fullName>
    </alternativeName>
    <alternativeName>
        <fullName evidence="4">Nucleotide pyrophosphatase</fullName>
        <shortName evidence="4">Nucleotide PPase</shortName>
    </alternativeName>
</protein>
<dbReference type="EMBL" id="FO117607">
    <property type="protein sequence ID" value="CCG00423.1"/>
    <property type="molecule type" value="Genomic_DNA"/>
</dbReference>
<feature type="site" description="Important for substrate specificity" evidence="4">
    <location>
        <position position="19"/>
    </location>
</feature>
<evidence type="ECO:0000256" key="2">
    <source>
        <dbReference type="ARBA" id="ARBA00022801"/>
    </source>
</evidence>
<dbReference type="HAMAP" id="MF_00528">
    <property type="entry name" value="Maf"/>
    <property type="match status" value="1"/>
</dbReference>
<evidence type="ECO:0000256" key="1">
    <source>
        <dbReference type="ARBA" id="ARBA00001968"/>
    </source>
</evidence>
<keyword evidence="2 4" id="KW-0378">Hydrolase</keyword>
<comment type="caution">
    <text evidence="4">Lacks conserved residue(s) required for the propagation of feature annotation.</text>
</comment>
<feature type="site" description="Important for substrate specificity" evidence="4">
    <location>
        <position position="160"/>
    </location>
</feature>
<dbReference type="PANTHER" id="PTHR43213">
    <property type="entry name" value="BIFUNCTIONAL DTTP/UTP PYROPHOSPHATASE/METHYLTRANSFERASE PROTEIN-RELATED"/>
    <property type="match status" value="1"/>
</dbReference>
<comment type="similarity">
    <text evidence="4">Belongs to the Maf family. YhdE subfamily.</text>
</comment>
<dbReference type="AlphaFoldDB" id="H6RHB2"/>
<reference evidence="6" key="1">
    <citation type="journal article" date="2012" name="Environ. Microbiol.">
        <title>Genomic content of uncultured Bacteroidetes from contrasting oceanic provinces in the North Atlantic Ocean.</title>
        <authorList>
            <person name="Gomez-Pereira P.R."/>
            <person name="Schuler M."/>
            <person name="Fuchs B.M."/>
            <person name="Bennke C."/>
            <person name="Teeling H."/>
            <person name="Waldmann J."/>
            <person name="Richter M."/>
            <person name="Barbe V."/>
            <person name="Bataille E."/>
            <person name="Glockner F.O."/>
            <person name="Amann R."/>
        </authorList>
    </citation>
    <scope>NUCLEOTIDE SEQUENCE</scope>
</reference>
<dbReference type="GO" id="GO:0009117">
    <property type="term" value="P:nucleotide metabolic process"/>
    <property type="evidence" value="ECO:0007669"/>
    <property type="project" value="UniProtKB-KW"/>
</dbReference>
<evidence type="ECO:0000313" key="5">
    <source>
        <dbReference type="EMBL" id="CCG00383.1"/>
    </source>
</evidence>
<dbReference type="PANTHER" id="PTHR43213:SF5">
    <property type="entry name" value="BIFUNCTIONAL DTTP_UTP PYROPHOSPHATASE_METHYLTRANSFERASE PROTEIN-RELATED"/>
    <property type="match status" value="1"/>
</dbReference>
<keyword evidence="4" id="KW-0963">Cytoplasm</keyword>
<dbReference type="GO" id="GO:0047429">
    <property type="term" value="F:nucleoside triphosphate diphosphatase activity"/>
    <property type="evidence" value="ECO:0007669"/>
    <property type="project" value="UniProtKB-EC"/>
</dbReference>
<dbReference type="InterPro" id="IPR003697">
    <property type="entry name" value="Maf-like"/>
</dbReference>
<dbReference type="SUPFAM" id="SSF52972">
    <property type="entry name" value="ITPase-like"/>
    <property type="match status" value="1"/>
</dbReference>
<proteinExistence type="inferred from homology"/>
<sequence length="198" mass="22114">MDLVNKSKYKIILGSGSSRRRELLGMTGIDFTVKSIPVDESFPDSLKGTEISEHIVKNKSEAFNELIKKNEIIITADTLVWFENECLGKPKDKEEARSMLKLFTGKSHDVITSVGFLTAGMFKILTESTTVTYKHLTVKEIDYYVETVNPVDKAGSYGIQDWIGMIGVEYINGSYTSVLGLPVPQVTNEIIKIINENL</sequence>
<name>H6RHB2_9BACT</name>
<evidence type="ECO:0000313" key="6">
    <source>
        <dbReference type="EMBL" id="CCG00423.1"/>
    </source>
</evidence>
<dbReference type="EMBL" id="FO117606">
    <property type="protein sequence ID" value="CCG00383.1"/>
    <property type="molecule type" value="Genomic_DNA"/>
</dbReference>
<feature type="site" description="Important for substrate specificity" evidence="4">
    <location>
        <position position="78"/>
    </location>
</feature>
<dbReference type="GO" id="GO:0005737">
    <property type="term" value="C:cytoplasm"/>
    <property type="evidence" value="ECO:0007669"/>
    <property type="project" value="UniProtKB-SubCell"/>
</dbReference>